<dbReference type="EMBL" id="CP014671">
    <property type="protein sequence ID" value="ANX03638.1"/>
    <property type="molecule type" value="Genomic_DNA"/>
</dbReference>
<evidence type="ECO:0000259" key="4">
    <source>
        <dbReference type="PROSITE" id="PS50110"/>
    </source>
</evidence>
<dbReference type="AlphaFoldDB" id="A0A1B1YS46"/>
<keyword evidence="9" id="KW-1185">Reference proteome</keyword>
<feature type="domain" description="PAS" evidence="5">
    <location>
        <begin position="201"/>
        <end position="274"/>
    </location>
</feature>
<dbReference type="InterPro" id="IPR011006">
    <property type="entry name" value="CheY-like_superfamily"/>
</dbReference>
<dbReference type="GO" id="GO:0003824">
    <property type="term" value="F:catalytic activity"/>
    <property type="evidence" value="ECO:0007669"/>
    <property type="project" value="UniProtKB-ARBA"/>
</dbReference>
<feature type="domain" description="Response regulatory" evidence="4">
    <location>
        <begin position="71"/>
        <end position="188"/>
    </location>
</feature>
<dbReference type="STRING" id="1810504.PG2T_05150"/>
<feature type="region of interest" description="Disordered" evidence="3">
    <location>
        <begin position="500"/>
        <end position="538"/>
    </location>
</feature>
<dbReference type="Proteomes" id="UP000092952">
    <property type="component" value="Chromosome"/>
</dbReference>
<dbReference type="PROSITE" id="PS50887">
    <property type="entry name" value="GGDEF"/>
    <property type="match status" value="1"/>
</dbReference>
<dbReference type="CDD" id="cd00156">
    <property type="entry name" value="REC"/>
    <property type="match status" value="1"/>
</dbReference>
<dbReference type="Gene3D" id="3.30.70.270">
    <property type="match status" value="1"/>
</dbReference>
<dbReference type="GO" id="GO:0006355">
    <property type="term" value="P:regulation of DNA-templated transcription"/>
    <property type="evidence" value="ECO:0007669"/>
    <property type="project" value="InterPro"/>
</dbReference>
<dbReference type="InterPro" id="IPR001789">
    <property type="entry name" value="Sig_transdc_resp-reg_receiver"/>
</dbReference>
<feature type="modified residue" description="4-aspartylphosphate" evidence="2">
    <location>
        <position position="123"/>
    </location>
</feature>
<dbReference type="InParanoid" id="A0A1B1YS46"/>
<dbReference type="InterPro" id="IPR052163">
    <property type="entry name" value="DGC-Regulatory_Protein"/>
</dbReference>
<evidence type="ECO:0000259" key="6">
    <source>
        <dbReference type="PROSITE" id="PS50113"/>
    </source>
</evidence>
<dbReference type="PANTHER" id="PTHR46663:SF3">
    <property type="entry name" value="SLL0267 PROTEIN"/>
    <property type="match status" value="1"/>
</dbReference>
<evidence type="ECO:0000259" key="5">
    <source>
        <dbReference type="PROSITE" id="PS50112"/>
    </source>
</evidence>
<dbReference type="NCBIfam" id="TIGR00229">
    <property type="entry name" value="sensory_box"/>
    <property type="match status" value="1"/>
</dbReference>
<feature type="region of interest" description="Disordered" evidence="3">
    <location>
        <begin position="32"/>
        <end position="61"/>
    </location>
</feature>
<dbReference type="CDD" id="cd00130">
    <property type="entry name" value="PAS"/>
    <property type="match status" value="1"/>
</dbReference>
<dbReference type="InterPro" id="IPR001610">
    <property type="entry name" value="PAC"/>
</dbReference>
<dbReference type="SUPFAM" id="SSF55073">
    <property type="entry name" value="Nucleotide cyclase"/>
    <property type="match status" value="1"/>
</dbReference>
<evidence type="ECO:0000313" key="8">
    <source>
        <dbReference type="EMBL" id="ANX03638.1"/>
    </source>
</evidence>
<dbReference type="Gene3D" id="3.40.50.2300">
    <property type="match status" value="1"/>
</dbReference>
<dbReference type="CDD" id="cd01949">
    <property type="entry name" value="GGDEF"/>
    <property type="match status" value="1"/>
</dbReference>
<dbReference type="Pfam" id="PF00072">
    <property type="entry name" value="Response_reg"/>
    <property type="match status" value="1"/>
</dbReference>
<feature type="domain" description="GGDEF" evidence="7">
    <location>
        <begin position="363"/>
        <end position="498"/>
    </location>
</feature>
<dbReference type="PANTHER" id="PTHR46663">
    <property type="entry name" value="DIGUANYLATE CYCLASE DGCT-RELATED"/>
    <property type="match status" value="1"/>
</dbReference>
<dbReference type="InterPro" id="IPR029787">
    <property type="entry name" value="Nucleotide_cyclase"/>
</dbReference>
<evidence type="ECO:0000256" key="1">
    <source>
        <dbReference type="ARBA" id="ARBA00001946"/>
    </source>
</evidence>
<dbReference type="InterPro" id="IPR000160">
    <property type="entry name" value="GGDEF_dom"/>
</dbReference>
<dbReference type="PROSITE" id="PS50113">
    <property type="entry name" value="PAC"/>
    <property type="match status" value="1"/>
</dbReference>
<dbReference type="SUPFAM" id="SSF55785">
    <property type="entry name" value="PYP-like sensor domain (PAS domain)"/>
    <property type="match status" value="1"/>
</dbReference>
<dbReference type="InterPro" id="IPR043128">
    <property type="entry name" value="Rev_trsase/Diguanyl_cyclase"/>
</dbReference>
<dbReference type="PROSITE" id="PS50110">
    <property type="entry name" value="RESPONSE_REGULATORY"/>
    <property type="match status" value="1"/>
</dbReference>
<keyword evidence="2" id="KW-0597">Phosphoprotein</keyword>
<dbReference type="OrthoDB" id="9816034at2"/>
<dbReference type="Gene3D" id="3.30.450.20">
    <property type="entry name" value="PAS domain"/>
    <property type="match status" value="1"/>
</dbReference>
<dbReference type="SMART" id="SM00086">
    <property type="entry name" value="PAC"/>
    <property type="match status" value="1"/>
</dbReference>
<dbReference type="SUPFAM" id="SSF52172">
    <property type="entry name" value="CheY-like"/>
    <property type="match status" value="1"/>
</dbReference>
<dbReference type="NCBIfam" id="TIGR00254">
    <property type="entry name" value="GGDEF"/>
    <property type="match status" value="1"/>
</dbReference>
<protein>
    <recommendedName>
        <fullName evidence="10">Diguanylate cyclase</fullName>
    </recommendedName>
</protein>
<evidence type="ECO:0000313" key="9">
    <source>
        <dbReference type="Proteomes" id="UP000092952"/>
    </source>
</evidence>
<dbReference type="InterPro" id="IPR000014">
    <property type="entry name" value="PAS"/>
</dbReference>
<sequence>MAGQAAGPIVTAAGVVPGQTYRVVVVGNTWASARNGPDAPRQNDGDKLKAGARVADGHPSKSDVMDNDLRTVLLVSDCAADAMLIRKALATSVDEEWTLQQVNRISDGIDRLYRPGIVAVLLDLFLPDSQGIKTFEMVFRAARRVPILILSSAEDPVVARQAIQLGAQDQLLKNHLDAYWLPRILRSVIERHTNEQAASVLTDRAQATLNSIGDAVLSTDLAGNVTYLSPIAEDMTGWTDAEATGHSVVEVFRIVDGITREAAPNPLQQAIQEDKPVGLTANCVLVRRDGTEYAIEDSAAPIHDAAGKTSGAVIVFRDVTAARAKAQHMAYLAHHDALTNLPNRVLLGDRIENAISLARRHGNQGAVLFLDLDGFKQINDFLGHLVGDKLLQSVAQRLLTCVRGSDTVSRQGGDEFVVLLSEIQHAGDAGLSAQKMLIALAAPHTIAGSDIRISVSIGISLFPEEGHAATATALIRCADAAMYHAKNEGRNNYQFFRQGMKAGGRSPRLPEQQAARRPKAKKARAVLPVTHPARPCAD</sequence>
<organism evidence="8 9">
    <name type="scientific">Immundisolibacter cernigliae</name>
    <dbReference type="NCBI Taxonomy" id="1810504"/>
    <lineage>
        <taxon>Bacteria</taxon>
        <taxon>Pseudomonadati</taxon>
        <taxon>Pseudomonadota</taxon>
        <taxon>Gammaproteobacteria</taxon>
        <taxon>Immundisolibacterales</taxon>
        <taxon>Immundisolibacteraceae</taxon>
        <taxon>Immundisolibacter</taxon>
    </lineage>
</organism>
<dbReference type="SMART" id="SM00448">
    <property type="entry name" value="REC"/>
    <property type="match status" value="1"/>
</dbReference>
<dbReference type="Pfam" id="PF00990">
    <property type="entry name" value="GGDEF"/>
    <property type="match status" value="1"/>
</dbReference>
<name>A0A1B1YS46_9GAMM</name>
<comment type="cofactor">
    <cofactor evidence="1">
        <name>Mg(2+)</name>
        <dbReference type="ChEBI" id="CHEBI:18420"/>
    </cofactor>
</comment>
<dbReference type="SMART" id="SM00091">
    <property type="entry name" value="PAS"/>
    <property type="match status" value="1"/>
</dbReference>
<evidence type="ECO:0000259" key="7">
    <source>
        <dbReference type="PROSITE" id="PS50887"/>
    </source>
</evidence>
<dbReference type="RefSeq" id="WP_068803175.1">
    <property type="nucleotide sequence ID" value="NZ_CP014671.1"/>
</dbReference>
<evidence type="ECO:0000256" key="2">
    <source>
        <dbReference type="PROSITE-ProRule" id="PRU00169"/>
    </source>
</evidence>
<feature type="compositionally biased region" description="Basic and acidic residues" evidence="3">
    <location>
        <begin position="41"/>
        <end position="61"/>
    </location>
</feature>
<dbReference type="KEGG" id="gbi:PG2T_05150"/>
<feature type="domain" description="PAC" evidence="6">
    <location>
        <begin position="279"/>
        <end position="331"/>
    </location>
</feature>
<dbReference type="SMART" id="SM00267">
    <property type="entry name" value="GGDEF"/>
    <property type="match status" value="1"/>
</dbReference>
<dbReference type="InterPro" id="IPR000700">
    <property type="entry name" value="PAS-assoc_C"/>
</dbReference>
<reference evidence="9" key="1">
    <citation type="submission" date="2016-03" db="EMBL/GenBank/DDBJ databases">
        <title>Complete genome sequence of Solimmundus cernigliae, representing a novel lineage of polycyclic aromatic hydrocarbon degraders within the Gammaproteobacteria.</title>
        <authorList>
            <person name="Singleton D.R."/>
            <person name="Dickey A.N."/>
            <person name="Scholl E.H."/>
            <person name="Wright F.A."/>
            <person name="Aitken M.D."/>
        </authorList>
    </citation>
    <scope>NUCLEOTIDE SEQUENCE [LARGE SCALE GENOMIC DNA]</scope>
    <source>
        <strain evidence="9">TR3.2</strain>
    </source>
</reference>
<evidence type="ECO:0000256" key="3">
    <source>
        <dbReference type="SAM" id="MobiDB-lite"/>
    </source>
</evidence>
<proteinExistence type="predicted"/>
<dbReference type="InterPro" id="IPR035965">
    <property type="entry name" value="PAS-like_dom_sf"/>
</dbReference>
<dbReference type="GO" id="GO:0000160">
    <property type="term" value="P:phosphorelay signal transduction system"/>
    <property type="evidence" value="ECO:0007669"/>
    <property type="project" value="InterPro"/>
</dbReference>
<dbReference type="Pfam" id="PF00989">
    <property type="entry name" value="PAS"/>
    <property type="match status" value="1"/>
</dbReference>
<dbReference type="FunFam" id="3.30.70.270:FF:000001">
    <property type="entry name" value="Diguanylate cyclase domain protein"/>
    <property type="match status" value="1"/>
</dbReference>
<evidence type="ECO:0008006" key="10">
    <source>
        <dbReference type="Google" id="ProtNLM"/>
    </source>
</evidence>
<accession>A0A1B1YS46</accession>
<dbReference type="PROSITE" id="PS50112">
    <property type="entry name" value="PAS"/>
    <property type="match status" value="1"/>
</dbReference>
<gene>
    <name evidence="8" type="ORF">PG2T_05150</name>
</gene>
<dbReference type="InterPro" id="IPR013767">
    <property type="entry name" value="PAS_fold"/>
</dbReference>